<comment type="caution">
    <text evidence="1">The sequence shown here is derived from an EMBL/GenBank/DDBJ whole genome shotgun (WGS) entry which is preliminary data.</text>
</comment>
<dbReference type="Proteomes" id="UP000622547">
    <property type="component" value="Unassembled WGS sequence"/>
</dbReference>
<reference evidence="1 2" key="1">
    <citation type="submission" date="2021-01" db="EMBL/GenBank/DDBJ databases">
        <title>Whole genome shotgun sequence of Planotetraspora phitsanulokensis NBRC 104273.</title>
        <authorList>
            <person name="Komaki H."/>
            <person name="Tamura T."/>
        </authorList>
    </citation>
    <scope>NUCLEOTIDE SEQUENCE [LARGE SCALE GENOMIC DNA]</scope>
    <source>
        <strain evidence="1 2">NBRC 104273</strain>
    </source>
</reference>
<protein>
    <submittedName>
        <fullName evidence="1">Uncharacterized protein</fullName>
    </submittedName>
</protein>
<dbReference type="EMBL" id="BOOP01000022">
    <property type="protein sequence ID" value="GII39846.1"/>
    <property type="molecule type" value="Genomic_DNA"/>
</dbReference>
<accession>A0A8J3XHC2</accession>
<gene>
    <name evidence="1" type="ORF">Pph01_48490</name>
</gene>
<sequence>MKIKAQVSGYNPDLGFRMCGVLLELTRGPARHQTNQACGDGRPHLVKVKYFQELYVVAFTVSPEEALM</sequence>
<dbReference type="AlphaFoldDB" id="A0A8J3XHC2"/>
<proteinExistence type="predicted"/>
<name>A0A8J3XHC2_9ACTN</name>
<organism evidence="1 2">
    <name type="scientific">Planotetraspora phitsanulokensis</name>
    <dbReference type="NCBI Taxonomy" id="575192"/>
    <lineage>
        <taxon>Bacteria</taxon>
        <taxon>Bacillati</taxon>
        <taxon>Actinomycetota</taxon>
        <taxon>Actinomycetes</taxon>
        <taxon>Streptosporangiales</taxon>
        <taxon>Streptosporangiaceae</taxon>
        <taxon>Planotetraspora</taxon>
    </lineage>
</organism>
<evidence type="ECO:0000313" key="2">
    <source>
        <dbReference type="Proteomes" id="UP000622547"/>
    </source>
</evidence>
<keyword evidence="2" id="KW-1185">Reference proteome</keyword>
<evidence type="ECO:0000313" key="1">
    <source>
        <dbReference type="EMBL" id="GII39846.1"/>
    </source>
</evidence>